<reference evidence="1 2" key="2">
    <citation type="submission" date="2015-09" db="EMBL/GenBank/DDBJ databases">
        <title>Draft genome sequence of Xanthomonas oryzae pv. USA str. X11-5A.</title>
        <authorList>
            <person name="Knight B.M."/>
            <person name="Roberts D.P."/>
            <person name="Lin D."/>
            <person name="Hari K."/>
            <person name="Fletcher J."/>
            <person name="Melcher U."/>
            <person name="Blagden T."/>
            <person name="Winegar R.A."/>
        </authorList>
    </citation>
    <scope>NUCLEOTIDE SEQUENCE [LARGE SCALE GENOMIC DNA]</scope>
    <source>
        <strain evidence="1 2">X11-5A</strain>
    </source>
</reference>
<dbReference type="Proteomes" id="UP000036790">
    <property type="component" value="Unassembled WGS sequence"/>
</dbReference>
<comment type="caution">
    <text evidence="1">The sequence shown here is derived from an EMBL/GenBank/DDBJ whole genome shotgun (WGS) entry which is preliminary data.</text>
</comment>
<accession>A0AAP1F0I2</accession>
<organism evidence="1 2">
    <name type="scientific">Xanthomonas oryzae</name>
    <dbReference type="NCBI Taxonomy" id="347"/>
    <lineage>
        <taxon>Bacteria</taxon>
        <taxon>Pseudomonadati</taxon>
        <taxon>Pseudomonadota</taxon>
        <taxon>Gammaproteobacteria</taxon>
        <taxon>Lysobacterales</taxon>
        <taxon>Lysobacteraceae</taxon>
        <taxon>Xanthomonas</taxon>
    </lineage>
</organism>
<sequence>MAKSWPLPDRPWRLLQLLGHQCNADAFAMQAQPALGSEMHYLHIPRFRHTARATRQPLATSFQLPFDLSPSTRAAGRPFDR</sequence>
<dbReference type="EMBL" id="LHUJ01000113">
    <property type="protein sequence ID" value="KOR46981.1"/>
    <property type="molecule type" value="Genomic_DNA"/>
</dbReference>
<evidence type="ECO:0000313" key="2">
    <source>
        <dbReference type="Proteomes" id="UP000036790"/>
    </source>
</evidence>
<evidence type="ECO:0000313" key="1">
    <source>
        <dbReference type="EMBL" id="KOR46981.1"/>
    </source>
</evidence>
<protein>
    <submittedName>
        <fullName evidence="1">Uncharacterized protein</fullName>
    </submittedName>
</protein>
<reference evidence="1 2" key="1">
    <citation type="submission" date="2015-07" db="EMBL/GenBank/DDBJ databases">
        <authorList>
            <consortium name="Consortium for Microbial Forensics and Genomics (microFORGE)"/>
            <person name="Knight B.M."/>
            <person name="Roberts D.P."/>
            <person name="Lin D."/>
            <person name="Hari K."/>
            <person name="Fletcher J."/>
            <person name="Melcher U."/>
            <person name="Blagden T."/>
            <person name="Winegar R.A."/>
        </authorList>
    </citation>
    <scope>NUCLEOTIDE SEQUENCE [LARGE SCALE GENOMIC DNA]</scope>
    <source>
        <strain evidence="1 2">X11-5A</strain>
    </source>
</reference>
<name>A0AAP1F0I2_9XANT</name>
<gene>
    <name evidence="1" type="ORF">ADT25_05730</name>
</gene>
<proteinExistence type="predicted"/>
<dbReference type="AlphaFoldDB" id="A0AAP1F0I2"/>